<name>A0ABV9QXW3_9GAMM</name>
<feature type="chain" id="PRO_5047067875" evidence="1">
    <location>
        <begin position="16"/>
        <end position="390"/>
    </location>
</feature>
<accession>A0ABV9QXW3</accession>
<proteinExistence type="predicted"/>
<sequence length="390" mass="42953">MALLLSVLATVPAAADTWAPPETTIYVSADGTWRLVVEPRPVVNPLVYFEDKVAGKANAGAAAGEARTHATGRMQQQRNGQWHVSWEKPLINEVAPVEVVVSNQGATATFDNWHSMGHGSSAIAIYGSDGNLIRRMALSDFLPDTYVAALPRSVSSISWRGTPRFSDSQQELIVPVVVPEAGHPGAGIFEEAAHVDVRFRLSDGQRVIIDHDAWSAALDRAGEAYDQQQEDKKEARERFVSPLTAPATNDAGDWHAYLVEAYFRTVPDGRDHYPATQVIPLREDEGFSRLSGYLGDALVERLGTDGIIMIGSPSQSVMIDVLREQITRVKPGSLCSARVYVATDQEHLEEVRGILRPLRCEIIPIDIDRAIPQRPERIKRYLGRDEDDSD</sequence>
<comment type="caution">
    <text evidence="2">The sequence shown here is derived from an EMBL/GenBank/DDBJ whole genome shotgun (WGS) entry which is preliminary data.</text>
</comment>
<evidence type="ECO:0000313" key="2">
    <source>
        <dbReference type="EMBL" id="MFC4820324.1"/>
    </source>
</evidence>
<organism evidence="2 3">
    <name type="scientific">Dokdonella ginsengisoli</name>
    <dbReference type="NCBI Taxonomy" id="363846"/>
    <lineage>
        <taxon>Bacteria</taxon>
        <taxon>Pseudomonadati</taxon>
        <taxon>Pseudomonadota</taxon>
        <taxon>Gammaproteobacteria</taxon>
        <taxon>Lysobacterales</taxon>
        <taxon>Rhodanobacteraceae</taxon>
        <taxon>Dokdonella</taxon>
    </lineage>
</organism>
<gene>
    <name evidence="2" type="ORF">ACFO6Q_08310</name>
</gene>
<protein>
    <submittedName>
        <fullName evidence="2">Uncharacterized protein</fullName>
    </submittedName>
</protein>
<dbReference type="Proteomes" id="UP001595886">
    <property type="component" value="Unassembled WGS sequence"/>
</dbReference>
<keyword evidence="3" id="KW-1185">Reference proteome</keyword>
<dbReference type="RefSeq" id="WP_380020167.1">
    <property type="nucleotide sequence ID" value="NZ_JBHSHD010000007.1"/>
</dbReference>
<evidence type="ECO:0000256" key="1">
    <source>
        <dbReference type="SAM" id="SignalP"/>
    </source>
</evidence>
<evidence type="ECO:0000313" key="3">
    <source>
        <dbReference type="Proteomes" id="UP001595886"/>
    </source>
</evidence>
<dbReference type="EMBL" id="JBHSHD010000007">
    <property type="protein sequence ID" value="MFC4820324.1"/>
    <property type="molecule type" value="Genomic_DNA"/>
</dbReference>
<feature type="signal peptide" evidence="1">
    <location>
        <begin position="1"/>
        <end position="15"/>
    </location>
</feature>
<keyword evidence="1" id="KW-0732">Signal</keyword>
<reference evidence="3" key="1">
    <citation type="journal article" date="2019" name="Int. J. Syst. Evol. Microbiol.">
        <title>The Global Catalogue of Microorganisms (GCM) 10K type strain sequencing project: providing services to taxonomists for standard genome sequencing and annotation.</title>
        <authorList>
            <consortium name="The Broad Institute Genomics Platform"/>
            <consortium name="The Broad Institute Genome Sequencing Center for Infectious Disease"/>
            <person name="Wu L."/>
            <person name="Ma J."/>
        </authorList>
    </citation>
    <scope>NUCLEOTIDE SEQUENCE [LARGE SCALE GENOMIC DNA]</scope>
    <source>
        <strain evidence="3">CCUG 30340</strain>
    </source>
</reference>